<reference evidence="5 6" key="1">
    <citation type="submission" date="2019-03" db="EMBL/GenBank/DDBJ databases">
        <title>Whole genome sequence of Arthrobacter sp JH1-1.</title>
        <authorList>
            <person name="Trinh H.N."/>
        </authorList>
    </citation>
    <scope>NUCLEOTIDE SEQUENCE [LARGE SCALE GENOMIC DNA]</scope>
    <source>
        <strain evidence="5 6">JH1-1</strain>
    </source>
</reference>
<keyword evidence="2" id="KW-0560">Oxidoreductase</keyword>
<dbReference type="CDD" id="cd05233">
    <property type="entry name" value="SDR_c"/>
    <property type="match status" value="1"/>
</dbReference>
<evidence type="ECO:0000313" key="6">
    <source>
        <dbReference type="Proteomes" id="UP000295511"/>
    </source>
</evidence>
<dbReference type="OrthoDB" id="4481821at2"/>
<organism evidence="5 6">
    <name type="scientific">Arthrobacter terricola</name>
    <dbReference type="NCBI Taxonomy" id="2547396"/>
    <lineage>
        <taxon>Bacteria</taxon>
        <taxon>Bacillati</taxon>
        <taxon>Actinomycetota</taxon>
        <taxon>Actinomycetes</taxon>
        <taxon>Micrococcales</taxon>
        <taxon>Micrococcaceae</taxon>
        <taxon>Arthrobacter</taxon>
    </lineage>
</organism>
<evidence type="ECO:0000256" key="2">
    <source>
        <dbReference type="ARBA" id="ARBA00023002"/>
    </source>
</evidence>
<dbReference type="SMART" id="SM00822">
    <property type="entry name" value="PKS_KR"/>
    <property type="match status" value="1"/>
</dbReference>
<comment type="similarity">
    <text evidence="1">Belongs to the short-chain dehydrogenases/reductases (SDR) family.</text>
</comment>
<dbReference type="NCBIfam" id="NF005559">
    <property type="entry name" value="PRK07231.1"/>
    <property type="match status" value="1"/>
</dbReference>
<evidence type="ECO:0000259" key="4">
    <source>
        <dbReference type="SMART" id="SM00822"/>
    </source>
</evidence>
<evidence type="ECO:0000313" key="5">
    <source>
        <dbReference type="EMBL" id="TDF91174.1"/>
    </source>
</evidence>
<dbReference type="InterPro" id="IPR002347">
    <property type="entry name" value="SDR_fam"/>
</dbReference>
<dbReference type="Proteomes" id="UP000295511">
    <property type="component" value="Unassembled WGS sequence"/>
</dbReference>
<dbReference type="PRINTS" id="PR00080">
    <property type="entry name" value="SDRFAMILY"/>
</dbReference>
<feature type="region of interest" description="Disordered" evidence="3">
    <location>
        <begin position="1"/>
        <end position="35"/>
    </location>
</feature>
<dbReference type="PANTHER" id="PTHR42879">
    <property type="entry name" value="3-OXOACYL-(ACYL-CARRIER-PROTEIN) REDUCTASE"/>
    <property type="match status" value="1"/>
</dbReference>
<dbReference type="InterPro" id="IPR036291">
    <property type="entry name" value="NAD(P)-bd_dom_sf"/>
</dbReference>
<keyword evidence="6" id="KW-1185">Reference proteome</keyword>
<gene>
    <name evidence="5" type="ORF">E1809_21425</name>
</gene>
<feature type="compositionally biased region" description="Polar residues" evidence="3">
    <location>
        <begin position="8"/>
        <end position="23"/>
    </location>
</feature>
<dbReference type="NCBIfam" id="NF009466">
    <property type="entry name" value="PRK12826.1-2"/>
    <property type="match status" value="1"/>
</dbReference>
<proteinExistence type="inferred from homology"/>
<dbReference type="InterPro" id="IPR057326">
    <property type="entry name" value="KR_dom"/>
</dbReference>
<protein>
    <submittedName>
        <fullName evidence="5">SDR family oxidoreductase</fullName>
    </submittedName>
</protein>
<dbReference type="AlphaFoldDB" id="A0A4V2ZRY7"/>
<dbReference type="Pfam" id="PF13561">
    <property type="entry name" value="adh_short_C2"/>
    <property type="match status" value="1"/>
</dbReference>
<dbReference type="FunFam" id="3.40.50.720:FF:000084">
    <property type="entry name" value="Short-chain dehydrogenase reductase"/>
    <property type="match status" value="1"/>
</dbReference>
<dbReference type="PANTHER" id="PTHR42879:SF2">
    <property type="entry name" value="3-OXOACYL-[ACYL-CARRIER-PROTEIN] REDUCTASE FABG"/>
    <property type="match status" value="1"/>
</dbReference>
<dbReference type="InterPro" id="IPR050259">
    <property type="entry name" value="SDR"/>
</dbReference>
<dbReference type="GO" id="GO:0016491">
    <property type="term" value="F:oxidoreductase activity"/>
    <property type="evidence" value="ECO:0007669"/>
    <property type="project" value="UniProtKB-KW"/>
</dbReference>
<dbReference type="PRINTS" id="PR00081">
    <property type="entry name" value="GDHRDH"/>
</dbReference>
<evidence type="ECO:0000256" key="3">
    <source>
        <dbReference type="SAM" id="MobiDB-lite"/>
    </source>
</evidence>
<feature type="domain" description="Ketoreductase" evidence="4">
    <location>
        <begin position="92"/>
        <end position="262"/>
    </location>
</feature>
<comment type="caution">
    <text evidence="5">The sequence shown here is derived from an EMBL/GenBank/DDBJ whole genome shotgun (WGS) entry which is preliminary data.</text>
</comment>
<name>A0A4V2ZRY7_9MICC</name>
<sequence length="338" mass="36020">MRWCSWPTRASPSSRSGTRSARNTRTDDSPSIPSHRRCAPCWTAHPQQRKGSCCQLNRAPLRHGRSFARRPTQRHAVRKEADVTDTENQASRRVIVTGGTRGIGRACAEHFARAGDRVLVCSRTASEAAAVAAELRRFGGTVEGVAADLADPEVGNKVVGRCVDLFGGIDALINNAGIFESTSLVDVTAEDWDSTMHTNLRGPALTSAAAARVMRTAGSGRIVNIASINGLAPEANFAAYNASKAGLISLTRTSAIELADAGIRVNCIAPGLIRTPMAEPWITGLSDDVVARWAPMRRFGLPEEIATVVDFLISDASAYMTGETLTVDGGTLARQPVL</sequence>
<evidence type="ECO:0000256" key="1">
    <source>
        <dbReference type="ARBA" id="ARBA00006484"/>
    </source>
</evidence>
<dbReference type="SUPFAM" id="SSF51735">
    <property type="entry name" value="NAD(P)-binding Rossmann-fold domains"/>
    <property type="match status" value="1"/>
</dbReference>
<dbReference type="EMBL" id="SMRU01000032">
    <property type="protein sequence ID" value="TDF91174.1"/>
    <property type="molecule type" value="Genomic_DNA"/>
</dbReference>
<accession>A0A4V2ZRY7</accession>
<dbReference type="Gene3D" id="3.40.50.720">
    <property type="entry name" value="NAD(P)-binding Rossmann-like Domain"/>
    <property type="match status" value="1"/>
</dbReference>